<dbReference type="EMBL" id="CADCTB010000080">
    <property type="protein sequence ID" value="CAA9231434.1"/>
    <property type="molecule type" value="Genomic_DNA"/>
</dbReference>
<dbReference type="InterPro" id="IPR036913">
    <property type="entry name" value="YegP-like_sf"/>
</dbReference>
<dbReference type="InterPro" id="IPR051141">
    <property type="entry name" value="UPF0339_domain"/>
</dbReference>
<name>A0A6J4HRJ7_9ACTN</name>
<proteinExistence type="predicted"/>
<reference evidence="2" key="1">
    <citation type="submission" date="2020-02" db="EMBL/GenBank/DDBJ databases">
        <authorList>
            <person name="Meier V. D."/>
        </authorList>
    </citation>
    <scope>NUCLEOTIDE SEQUENCE</scope>
    <source>
        <strain evidence="2">AVDCRST_MAG10</strain>
    </source>
</reference>
<dbReference type="NCBIfam" id="NF040603">
    <property type="entry name" value="choice_anch_P"/>
    <property type="match status" value="1"/>
</dbReference>
<dbReference type="Pfam" id="PF07411">
    <property type="entry name" value="DUF1508"/>
    <property type="match status" value="1"/>
</dbReference>
<organism evidence="2">
    <name type="scientific">uncultured Acidimicrobiales bacterium</name>
    <dbReference type="NCBI Taxonomy" id="310071"/>
    <lineage>
        <taxon>Bacteria</taxon>
        <taxon>Bacillati</taxon>
        <taxon>Actinomycetota</taxon>
        <taxon>Acidimicrobiia</taxon>
        <taxon>Acidimicrobiales</taxon>
        <taxon>environmental samples</taxon>
    </lineage>
</organism>
<accession>A0A6J4HRJ7</accession>
<dbReference type="AlphaFoldDB" id="A0A6J4HRJ7"/>
<feature type="domain" description="DUF1508" evidence="1">
    <location>
        <begin position="12"/>
        <end position="57"/>
    </location>
</feature>
<dbReference type="SUPFAM" id="SSF160113">
    <property type="entry name" value="YegP-like"/>
    <property type="match status" value="1"/>
</dbReference>
<gene>
    <name evidence="2" type="ORF">AVDCRST_MAG10-1189</name>
</gene>
<evidence type="ECO:0000313" key="2">
    <source>
        <dbReference type="EMBL" id="CAA9231434.1"/>
    </source>
</evidence>
<protein>
    <recommendedName>
        <fullName evidence="1">DUF1508 domain-containing protein</fullName>
    </recommendedName>
</protein>
<dbReference type="PANTHER" id="PTHR40606:SF1">
    <property type="entry name" value="UPF0339 PROTEIN YEGP"/>
    <property type="match status" value="1"/>
</dbReference>
<evidence type="ECO:0000259" key="1">
    <source>
        <dbReference type="Pfam" id="PF07411"/>
    </source>
</evidence>
<dbReference type="InterPro" id="IPR010879">
    <property type="entry name" value="DUF1508"/>
</dbReference>
<sequence>MAGKFVVKKGSTGKFRFNLVSTNGQVVATSEAYGTRASAMGGIRSVKALAEDAVVDDQTVPATAATGKAAAAPKKAAATAGRPAGGACGYFTNVALFGGAPERRGCGQTIPPGDQRSASPSVELPAEGSTAAVTATDTDGALARYGPAVLFGGKPAKGTMAMGPSGPMKVSTKGKSTVVSSASVKNVETGPFTADSVSSTCTASKSGAKAATAVAKGVVVTATDENGNPKTSKVVPAKPPANLKITGTVAIGDKFKIVFNEQKKSRDGTLTVNAVHLYLLGPTAVGDVVIAESHSRASSRA</sequence>
<dbReference type="PANTHER" id="PTHR40606">
    <property type="match status" value="1"/>
</dbReference>
<dbReference type="Gene3D" id="2.30.29.80">
    <property type="match status" value="1"/>
</dbReference>